<keyword evidence="5 16" id="KW-0068">Autocatalytic cleavage</keyword>
<sequence length="397" mass="46063">MAPPPPPIEYVPSDGTFIDHELSVNLDSTEAFEGPEKLLEIWFYPSQSQIPKNNGEIVKSLRSIPFDQWSKLLDLVNCKILSITSSDKLNAFLLSESSLFVYDHKLILKTCGTTTTLYCLNALFKLIKSELNWDFIIDEFKTQPYKVFYSRRAFMFPFKQQLIHQNWNNEVEYLDQFFINGYQYLIGRINNSQWHLYLTNNSDIQPNESFDSTFEILMTELSPAKSSNFITSRKPGFEIDENDDLGHFLGKSTLSNIGLNNLFPESSTKVLHDAFQFTPCGYSSNTIINQDSYYTVHVTPEKDWSYSSFETNVNPILFNTSYLKILQDVLKMFKPNKFQVILINNEHDDYSTIDLFKLNELNGYKKLDKIIYDLGNYQLLYLSFEITEDGLINDLTI</sequence>
<evidence type="ECO:0000256" key="9">
    <source>
        <dbReference type="ARBA" id="ARBA00023239"/>
    </source>
</evidence>
<evidence type="ECO:0000256" key="17">
    <source>
        <dbReference type="PIRSR" id="PIRSR001355-5"/>
    </source>
</evidence>
<feature type="binding site" evidence="14">
    <location>
        <position position="96"/>
    </location>
    <ligand>
        <name>substrate</name>
    </ligand>
</feature>
<evidence type="ECO:0000256" key="8">
    <source>
        <dbReference type="ARBA" id="ARBA00023145"/>
    </source>
</evidence>
<dbReference type="SUPFAM" id="SSF56276">
    <property type="entry name" value="S-adenosylmethionine decarboxylase"/>
    <property type="match status" value="1"/>
</dbReference>
<dbReference type="PIRSF" id="PIRSF001355">
    <property type="entry name" value="S-AdenosylMet_decarboxylase"/>
    <property type="match status" value="1"/>
</dbReference>
<dbReference type="EMBL" id="JAEUBF010000390">
    <property type="protein sequence ID" value="KAH3679045.1"/>
    <property type="molecule type" value="Genomic_DNA"/>
</dbReference>
<evidence type="ECO:0000313" key="19">
    <source>
        <dbReference type="Proteomes" id="UP000769528"/>
    </source>
</evidence>
<feature type="binding site" evidence="14">
    <location>
        <position position="32"/>
    </location>
    <ligand>
        <name>substrate</name>
    </ligand>
</feature>
<dbReference type="GO" id="GO:0004014">
    <property type="term" value="F:adenosylmethionine decarboxylase activity"/>
    <property type="evidence" value="ECO:0007669"/>
    <property type="project" value="UniProtKB-EC"/>
</dbReference>
<feature type="active site" description="Proton acceptor; for processing activity" evidence="13">
    <location>
        <position position="297"/>
    </location>
</feature>
<dbReference type="PROSITE" id="PS01336">
    <property type="entry name" value="ADOMETDC"/>
    <property type="match status" value="1"/>
</dbReference>
<dbReference type="InterPro" id="IPR016067">
    <property type="entry name" value="S-AdoMet_deCO2ase_core"/>
</dbReference>
<keyword evidence="11 12" id="KW-0670">Pyruvate</keyword>
<keyword evidence="10 12" id="KW-0704">Schiff base</keyword>
<feature type="chain" id="PRO_5042322125" description="S-adenosylmethionine decarboxylase alpha chain" evidence="17">
    <location>
        <begin position="97"/>
        <end position="397"/>
    </location>
</feature>
<evidence type="ECO:0000256" key="3">
    <source>
        <dbReference type="ARBA" id="ARBA00022691"/>
    </source>
</evidence>
<dbReference type="Pfam" id="PF01536">
    <property type="entry name" value="SAM_decarbox"/>
    <property type="match status" value="1"/>
</dbReference>
<evidence type="ECO:0000256" key="11">
    <source>
        <dbReference type="ARBA" id="ARBA00023317"/>
    </source>
</evidence>
<dbReference type="GO" id="GO:0008295">
    <property type="term" value="P:spermidine biosynthetic process"/>
    <property type="evidence" value="ECO:0007669"/>
    <property type="project" value="UniProtKB-KW"/>
</dbReference>
<comment type="pathway">
    <text evidence="1 12">Amine and polyamine biosynthesis; S-adenosylmethioninamine biosynthesis; S-adenosylmethioninamine from S-adenosyl-L-methionine: step 1/1.</text>
</comment>
<reference evidence="18" key="2">
    <citation type="submission" date="2021-01" db="EMBL/GenBank/DDBJ databases">
        <authorList>
            <person name="Schikora-Tamarit M.A."/>
        </authorList>
    </citation>
    <scope>NUCLEOTIDE SEQUENCE</scope>
    <source>
        <strain evidence="18">CBS6341</strain>
    </source>
</reference>
<accession>A0A9P8PWT7</accession>
<name>A0A9P8PWT7_9ASCO</name>
<feature type="active site" description="Proton donor; for catalytic activity" evidence="13">
    <location>
        <position position="111"/>
    </location>
</feature>
<keyword evidence="4 12" id="KW-0210">Decarboxylase</keyword>
<keyword evidence="6 12" id="KW-0745">Spermidine biosynthesis</keyword>
<reference evidence="18" key="1">
    <citation type="journal article" date="2021" name="Open Biol.">
        <title>Shared evolutionary footprints suggest mitochondrial oxidative damage underlies multiple complex I losses in fungi.</title>
        <authorList>
            <person name="Schikora-Tamarit M.A."/>
            <person name="Marcet-Houben M."/>
            <person name="Nosek J."/>
            <person name="Gabaldon T."/>
        </authorList>
    </citation>
    <scope>NUCLEOTIDE SEQUENCE</scope>
    <source>
        <strain evidence="18">CBS6341</strain>
    </source>
</reference>
<keyword evidence="9 12" id="KW-0456">Lyase</keyword>
<feature type="site" description="Cleavage (non-hydrolytic); by autolysis" evidence="16">
    <location>
        <begin position="96"/>
        <end position="97"/>
    </location>
</feature>
<dbReference type="Gene3D" id="3.60.90.10">
    <property type="entry name" value="S-adenosylmethionine decarboxylase"/>
    <property type="match status" value="1"/>
</dbReference>
<keyword evidence="3 12" id="KW-0949">S-adenosyl-L-methionine</keyword>
<comment type="cofactor">
    <cofactor evidence="12">
        <name>pyruvate</name>
        <dbReference type="ChEBI" id="CHEBI:15361"/>
    </cofactor>
    <text evidence="12">Binds 1 pyruvoyl group covalently per subunit.</text>
</comment>
<dbReference type="OrthoDB" id="1068353at2759"/>
<feature type="active site" description="Schiff-base intermediate with substrate; via pyruvic acid" evidence="13">
    <location>
        <position position="97"/>
    </location>
</feature>
<evidence type="ECO:0000313" key="18">
    <source>
        <dbReference type="EMBL" id="KAH3679045.1"/>
    </source>
</evidence>
<protein>
    <recommendedName>
        <fullName evidence="12">S-adenosylmethionine decarboxylase proenzyme</fullName>
        <ecNumber evidence="12">4.1.1.50</ecNumber>
    </recommendedName>
</protein>
<dbReference type="EC" id="4.1.1.50" evidence="12"/>
<dbReference type="GO" id="GO:0005829">
    <property type="term" value="C:cytosol"/>
    <property type="evidence" value="ECO:0007669"/>
    <property type="project" value="TreeGrafter"/>
</dbReference>
<feature type="chain" id="PRO_5042322126" description="S-adenosylmethionine decarboxylase beta chain" evidence="17">
    <location>
        <begin position="1"/>
        <end position="96"/>
    </location>
</feature>
<evidence type="ECO:0000256" key="14">
    <source>
        <dbReference type="PIRSR" id="PIRSR001355-2"/>
    </source>
</evidence>
<evidence type="ECO:0000256" key="2">
    <source>
        <dbReference type="ARBA" id="ARBA00008466"/>
    </source>
</evidence>
<evidence type="ECO:0000256" key="1">
    <source>
        <dbReference type="ARBA" id="ARBA00004911"/>
    </source>
</evidence>
<dbReference type="InterPro" id="IPR001985">
    <property type="entry name" value="S-AdoMet_decarboxylase_euk"/>
</dbReference>
<proteinExistence type="inferred from homology"/>
<dbReference type="InterPro" id="IPR018166">
    <property type="entry name" value="S-AdoMet_deCO2ase_CS"/>
</dbReference>
<evidence type="ECO:0000256" key="12">
    <source>
        <dbReference type="PIRNR" id="PIRNR001355"/>
    </source>
</evidence>
<keyword evidence="8 12" id="KW-0865">Zymogen</keyword>
<evidence type="ECO:0000256" key="4">
    <source>
        <dbReference type="ARBA" id="ARBA00022793"/>
    </source>
</evidence>
<evidence type="ECO:0000256" key="7">
    <source>
        <dbReference type="ARBA" id="ARBA00023115"/>
    </source>
</evidence>
<dbReference type="PANTHER" id="PTHR11570">
    <property type="entry name" value="S-ADENOSYLMETHIONINE DECARBOXYLASE"/>
    <property type="match status" value="1"/>
</dbReference>
<dbReference type="NCBIfam" id="TIGR00535">
    <property type="entry name" value="SAM_DCase"/>
    <property type="match status" value="1"/>
</dbReference>
<evidence type="ECO:0000256" key="13">
    <source>
        <dbReference type="PIRSR" id="PIRSR001355-1"/>
    </source>
</evidence>
<dbReference type="GO" id="GO:0006597">
    <property type="term" value="P:spermine biosynthetic process"/>
    <property type="evidence" value="ECO:0007669"/>
    <property type="project" value="InterPro"/>
</dbReference>
<comment type="catalytic activity">
    <reaction evidence="12">
        <text>S-adenosyl-L-methionine + H(+) = S-adenosyl 3-(methylsulfanyl)propylamine + CO2</text>
        <dbReference type="Rhea" id="RHEA:15981"/>
        <dbReference type="ChEBI" id="CHEBI:15378"/>
        <dbReference type="ChEBI" id="CHEBI:16526"/>
        <dbReference type="ChEBI" id="CHEBI:57443"/>
        <dbReference type="ChEBI" id="CHEBI:59789"/>
        <dbReference type="EC" id="4.1.1.50"/>
    </reaction>
</comment>
<dbReference type="PANTHER" id="PTHR11570:SF0">
    <property type="entry name" value="S-ADENOSYLMETHIONINE DECARBOXYLASE PROENZYME"/>
    <property type="match status" value="1"/>
</dbReference>
<feature type="active site" description="Proton acceptor; for processing activity" evidence="13">
    <location>
        <position position="283"/>
    </location>
</feature>
<evidence type="ECO:0000256" key="6">
    <source>
        <dbReference type="ARBA" id="ARBA00023066"/>
    </source>
</evidence>
<keyword evidence="7 12" id="KW-0620">Polyamine biosynthesis</keyword>
<dbReference type="InterPro" id="IPR048283">
    <property type="entry name" value="AdoMetDC-like"/>
</dbReference>
<organism evidence="18 19">
    <name type="scientific">Wickerhamomyces mucosus</name>
    <dbReference type="NCBI Taxonomy" id="1378264"/>
    <lineage>
        <taxon>Eukaryota</taxon>
        <taxon>Fungi</taxon>
        <taxon>Dikarya</taxon>
        <taxon>Ascomycota</taxon>
        <taxon>Saccharomycotina</taxon>
        <taxon>Saccharomycetes</taxon>
        <taxon>Phaffomycetales</taxon>
        <taxon>Wickerhamomycetaceae</taxon>
        <taxon>Wickerhamomyces</taxon>
    </lineage>
</organism>
<dbReference type="AlphaFoldDB" id="A0A9P8PWT7"/>
<feature type="binding site" evidence="14">
    <location>
        <position position="277"/>
    </location>
    <ligand>
        <name>substrate</name>
    </ligand>
</feature>
<evidence type="ECO:0000256" key="16">
    <source>
        <dbReference type="PIRSR" id="PIRSR001355-4"/>
    </source>
</evidence>
<comment type="similarity">
    <text evidence="2 12">Belongs to the eukaryotic AdoMetDC family.</text>
</comment>
<dbReference type="Proteomes" id="UP000769528">
    <property type="component" value="Unassembled WGS sequence"/>
</dbReference>
<comment type="caution">
    <text evidence="18">The sequence shown here is derived from an EMBL/GenBank/DDBJ whole genome shotgun (WGS) entry which is preliminary data.</text>
</comment>
<feature type="modified residue" description="Pyruvic acid (Ser); by autocatalysis" evidence="15">
    <location>
        <position position="97"/>
    </location>
</feature>
<keyword evidence="19" id="KW-1185">Reference proteome</keyword>
<evidence type="ECO:0000256" key="15">
    <source>
        <dbReference type="PIRSR" id="PIRSR001355-3"/>
    </source>
</evidence>
<feature type="binding site" evidence="14">
    <location>
        <position position="301"/>
    </location>
    <ligand>
        <name>substrate</name>
    </ligand>
</feature>
<evidence type="ECO:0000256" key="10">
    <source>
        <dbReference type="ARBA" id="ARBA00023270"/>
    </source>
</evidence>
<gene>
    <name evidence="18" type="ORF">WICMUC_001240</name>
</gene>
<evidence type="ECO:0000256" key="5">
    <source>
        <dbReference type="ARBA" id="ARBA00022813"/>
    </source>
</evidence>